<dbReference type="InterPro" id="IPR046341">
    <property type="entry name" value="SET_dom_sf"/>
</dbReference>
<evidence type="ECO:0000259" key="1">
    <source>
        <dbReference type="PROSITE" id="PS50055"/>
    </source>
</evidence>
<dbReference type="PROSITE" id="PS50280">
    <property type="entry name" value="SET"/>
    <property type="match status" value="1"/>
</dbReference>
<evidence type="ECO:0000259" key="3">
    <source>
        <dbReference type="PROSITE" id="PS50280"/>
    </source>
</evidence>
<accession>A0A556TZJ3</accession>
<dbReference type="PANTHER" id="PTHR46167">
    <property type="entry name" value="N-LYSINE METHYLTRANSFERASE KMT5A"/>
    <property type="match status" value="1"/>
</dbReference>
<dbReference type="GO" id="GO:0043516">
    <property type="term" value="P:regulation of DNA damage response, signal transduction by p53 class mediator"/>
    <property type="evidence" value="ECO:0007669"/>
    <property type="project" value="TreeGrafter"/>
</dbReference>
<name>A0A556TZJ3_BAGYA</name>
<dbReference type="InterPro" id="IPR003595">
    <property type="entry name" value="Tyr_Pase_cat"/>
</dbReference>
<dbReference type="EMBL" id="VCAZ01000032">
    <property type="protein sequence ID" value="TSL47613.1"/>
    <property type="molecule type" value="Genomic_DNA"/>
</dbReference>
<feature type="domain" description="SET" evidence="3">
    <location>
        <begin position="30"/>
        <end position="151"/>
    </location>
</feature>
<keyword evidence="5" id="KW-1185">Reference proteome</keyword>
<dbReference type="PRINTS" id="PR00700">
    <property type="entry name" value="PRTYPHPHTASE"/>
</dbReference>
<dbReference type="GO" id="GO:0005700">
    <property type="term" value="C:polytene chromosome"/>
    <property type="evidence" value="ECO:0007669"/>
    <property type="project" value="TreeGrafter"/>
</dbReference>
<dbReference type="GO" id="GO:0004725">
    <property type="term" value="F:protein tyrosine phosphatase activity"/>
    <property type="evidence" value="ECO:0007669"/>
    <property type="project" value="InterPro"/>
</dbReference>
<feature type="domain" description="Tyrosine-protein phosphatase" evidence="1">
    <location>
        <begin position="211"/>
        <end position="417"/>
    </location>
</feature>
<dbReference type="GO" id="GO:0005634">
    <property type="term" value="C:nucleus"/>
    <property type="evidence" value="ECO:0007669"/>
    <property type="project" value="TreeGrafter"/>
</dbReference>
<dbReference type="AlphaFoldDB" id="A0A556TZJ3"/>
<dbReference type="PANTHER" id="PTHR46167:SF1">
    <property type="entry name" value="N-LYSINE METHYLTRANSFERASE KMT5A"/>
    <property type="match status" value="1"/>
</dbReference>
<dbReference type="OrthoDB" id="16287at2759"/>
<dbReference type="Pfam" id="PF00856">
    <property type="entry name" value="SET"/>
    <property type="match status" value="1"/>
</dbReference>
<dbReference type="SUPFAM" id="SSF52799">
    <property type="entry name" value="(Phosphotyrosine protein) phosphatases II"/>
    <property type="match status" value="1"/>
</dbReference>
<dbReference type="InterPro" id="IPR000387">
    <property type="entry name" value="Tyr_Pase_dom"/>
</dbReference>
<keyword evidence="4" id="KW-0675">Receptor</keyword>
<comment type="caution">
    <text evidence="4">The sequence shown here is derived from an EMBL/GenBank/DDBJ whole genome shotgun (WGS) entry which is preliminary data.</text>
</comment>
<dbReference type="Gene3D" id="2.170.270.10">
    <property type="entry name" value="SET domain"/>
    <property type="match status" value="1"/>
</dbReference>
<dbReference type="PROSITE" id="PS50056">
    <property type="entry name" value="TYR_PHOSPHATASE_2"/>
    <property type="match status" value="1"/>
</dbReference>
<dbReference type="InterPro" id="IPR029021">
    <property type="entry name" value="Prot-tyrosine_phosphatase-like"/>
</dbReference>
<dbReference type="GO" id="GO:0042799">
    <property type="term" value="F:histone H4K20 methyltransferase activity"/>
    <property type="evidence" value="ECO:0007669"/>
    <property type="project" value="TreeGrafter"/>
</dbReference>
<feature type="domain" description="Tyrosine specific protein phosphatases" evidence="2">
    <location>
        <begin position="336"/>
        <end position="409"/>
    </location>
</feature>
<organism evidence="4 5">
    <name type="scientific">Bagarius yarrelli</name>
    <name type="common">Goonch</name>
    <name type="synonym">Bagrus yarrelli</name>
    <dbReference type="NCBI Taxonomy" id="175774"/>
    <lineage>
        <taxon>Eukaryota</taxon>
        <taxon>Metazoa</taxon>
        <taxon>Chordata</taxon>
        <taxon>Craniata</taxon>
        <taxon>Vertebrata</taxon>
        <taxon>Euteleostomi</taxon>
        <taxon>Actinopterygii</taxon>
        <taxon>Neopterygii</taxon>
        <taxon>Teleostei</taxon>
        <taxon>Ostariophysi</taxon>
        <taxon>Siluriformes</taxon>
        <taxon>Sisoridae</taxon>
        <taxon>Sisorinae</taxon>
        <taxon>Bagarius</taxon>
    </lineage>
</organism>
<dbReference type="SMART" id="SM00194">
    <property type="entry name" value="PTPc"/>
    <property type="match status" value="1"/>
</dbReference>
<proteinExistence type="predicted"/>
<dbReference type="InterPro" id="IPR001214">
    <property type="entry name" value="SET_dom"/>
</dbReference>
<dbReference type="PROSITE" id="PS50055">
    <property type="entry name" value="TYR_PHOSPHATASE_PTP"/>
    <property type="match status" value="1"/>
</dbReference>
<evidence type="ECO:0000313" key="5">
    <source>
        <dbReference type="Proteomes" id="UP000319801"/>
    </source>
</evidence>
<dbReference type="SMART" id="SM00317">
    <property type="entry name" value="SET"/>
    <property type="match status" value="1"/>
</dbReference>
<dbReference type="Pfam" id="PF00102">
    <property type="entry name" value="Y_phosphatase"/>
    <property type="match status" value="2"/>
</dbReference>
<reference evidence="4 5" key="1">
    <citation type="journal article" date="2019" name="Genome Biol. Evol.">
        <title>Whole-Genome Sequencing of the Giant Devil Catfish, Bagarius yarrelli.</title>
        <authorList>
            <person name="Jiang W."/>
            <person name="Lv Y."/>
            <person name="Cheng L."/>
            <person name="Yang K."/>
            <person name="Chao B."/>
            <person name="Wang X."/>
            <person name="Li Y."/>
            <person name="Pan X."/>
            <person name="You X."/>
            <person name="Zhang Y."/>
            <person name="Yang J."/>
            <person name="Li J."/>
            <person name="Zhang X."/>
            <person name="Liu S."/>
            <person name="Sun C."/>
            <person name="Yang J."/>
            <person name="Shi Q."/>
        </authorList>
    </citation>
    <scope>NUCLEOTIDE SEQUENCE [LARGE SCALE GENOMIC DNA]</scope>
    <source>
        <strain evidence="4">JWS20170419001</strain>
        <tissue evidence="4">Muscle</tissue>
    </source>
</reference>
<evidence type="ECO:0000313" key="4">
    <source>
        <dbReference type="EMBL" id="TSL47613.1"/>
    </source>
</evidence>
<evidence type="ECO:0000259" key="2">
    <source>
        <dbReference type="PROSITE" id="PS50056"/>
    </source>
</evidence>
<protein>
    <submittedName>
        <fullName evidence="4">Receptor-type tyrosine-protein phosphatase F</fullName>
    </submittedName>
</protein>
<gene>
    <name evidence="4" type="ORF">Baya_7194</name>
</gene>
<dbReference type="SMART" id="SM00404">
    <property type="entry name" value="PTPc_motif"/>
    <property type="match status" value="1"/>
</dbReference>
<dbReference type="InterPro" id="IPR051760">
    <property type="entry name" value="KMT5A"/>
</dbReference>
<dbReference type="InterPro" id="IPR000242">
    <property type="entry name" value="PTP_cat"/>
</dbReference>
<dbReference type="GO" id="GO:0006357">
    <property type="term" value="P:regulation of transcription by RNA polymerase II"/>
    <property type="evidence" value="ECO:0007669"/>
    <property type="project" value="TreeGrafter"/>
</dbReference>
<dbReference type="Gene3D" id="3.90.190.10">
    <property type="entry name" value="Protein tyrosine phosphatase superfamily"/>
    <property type="match status" value="2"/>
</dbReference>
<dbReference type="Proteomes" id="UP000319801">
    <property type="component" value="Unassembled WGS sequence"/>
</dbReference>
<dbReference type="SUPFAM" id="SSF82199">
    <property type="entry name" value="SET domain"/>
    <property type="match status" value="1"/>
</dbReference>
<sequence>MFQKLKRVEILKKSPKNDAIFYIKAGRDKAGLDVKYINSNKGRGVFAMSAFTEGEFVLECRGQLINSEESERRQRICHKYLQAFMFDFLWHGKTWTIDAAWDDGTMGRLVNDDHINPNCKMKRIFVNRKPHLCLFALRDITHGEEITYKYRSGNCPWRTQVAKCKTDSGTSRLESDGSSVNYPKCLQHNSPSHIQDQASSITDTTQFISTNLPRNKLKKQLVNIVPFKSTQGQKYKSDTGINHLESDGSSTNDSLYTKYSQHKSPSHIQKAYITTQDPLTETAKDLCRMLWEQNPTTRVNLTKLCEVEQAGLSRMIQQFQFTDPKHGLLGTGEGFNDFIDQVHKTKVHFSQDRPVTVHYSARVGRTGVFITFSIILEKLRDAKVVNSFQTVKTLHTHRPATVLNEDQYQLCYRAALE</sequence>